<feature type="compositionally biased region" description="Basic and acidic residues" evidence="5">
    <location>
        <begin position="9"/>
        <end position="21"/>
    </location>
</feature>
<dbReference type="Proteomes" id="UP000095087">
    <property type="component" value="Unassembled WGS sequence"/>
</dbReference>
<feature type="transmembrane region" description="Helical" evidence="6">
    <location>
        <begin position="183"/>
        <end position="202"/>
    </location>
</feature>
<dbReference type="EMBL" id="MASI01000005">
    <property type="protein sequence ID" value="ODA66908.1"/>
    <property type="molecule type" value="Genomic_DNA"/>
</dbReference>
<accession>A0A1E2RXT2</accession>
<name>A0A1E2RXT2_9HYPH</name>
<dbReference type="RefSeq" id="WP_069095432.1">
    <property type="nucleotide sequence ID" value="NZ_MASI01000005.1"/>
</dbReference>
<reference evidence="7 8" key="1">
    <citation type="submission" date="2016-07" db="EMBL/GenBank/DDBJ databases">
        <title>Draft genome sequence of Methyloligella halotolerans C2T (VKM B-2706T=CCUG 61687T=DSM 25045T), a halotolerant polyhydroxybutyrate accumulating methylotroph.</title>
        <authorList>
            <person name="Vasilenko O.V."/>
            <person name="Doronina N.V."/>
            <person name="Poroshina M.N."/>
            <person name="Tarlachkov S.V."/>
            <person name="Trotsenko Y.A."/>
        </authorList>
    </citation>
    <scope>NUCLEOTIDE SEQUENCE [LARGE SCALE GENOMIC DNA]</scope>
    <source>
        <strain evidence="7 8">VKM B-2706</strain>
    </source>
</reference>
<dbReference type="PANTHER" id="PTHR30520">
    <property type="entry name" value="FORMATE TRANSPORTER-RELATED"/>
    <property type="match status" value="1"/>
</dbReference>
<dbReference type="PATRIC" id="fig|1177755.3.peg.2217"/>
<organism evidence="7 8">
    <name type="scientific">Methyloligella halotolerans</name>
    <dbReference type="NCBI Taxonomy" id="1177755"/>
    <lineage>
        <taxon>Bacteria</taxon>
        <taxon>Pseudomonadati</taxon>
        <taxon>Pseudomonadota</taxon>
        <taxon>Alphaproteobacteria</taxon>
        <taxon>Hyphomicrobiales</taxon>
        <taxon>Hyphomicrobiaceae</taxon>
        <taxon>Methyloligella</taxon>
    </lineage>
</organism>
<feature type="transmembrane region" description="Helical" evidence="6">
    <location>
        <begin position="131"/>
        <end position="156"/>
    </location>
</feature>
<dbReference type="InterPro" id="IPR000292">
    <property type="entry name" value="For/NO2_transpt"/>
</dbReference>
<feature type="transmembrane region" description="Helical" evidence="6">
    <location>
        <begin position="248"/>
        <end position="274"/>
    </location>
</feature>
<evidence type="ECO:0000313" key="7">
    <source>
        <dbReference type="EMBL" id="ODA66908.1"/>
    </source>
</evidence>
<evidence type="ECO:0000256" key="4">
    <source>
        <dbReference type="ARBA" id="ARBA00023136"/>
    </source>
</evidence>
<keyword evidence="3 6" id="KW-1133">Transmembrane helix</keyword>
<keyword evidence="8" id="KW-1185">Reference proteome</keyword>
<dbReference type="STRING" id="1177755.A7A08_02205"/>
<dbReference type="GO" id="GO:0015499">
    <property type="term" value="F:formate transmembrane transporter activity"/>
    <property type="evidence" value="ECO:0007669"/>
    <property type="project" value="TreeGrafter"/>
</dbReference>
<evidence type="ECO:0000256" key="5">
    <source>
        <dbReference type="SAM" id="MobiDB-lite"/>
    </source>
</evidence>
<dbReference type="PANTHER" id="PTHR30520:SF2">
    <property type="entry name" value="INNER MEMBRANE PROTEIN YFDC"/>
    <property type="match status" value="1"/>
</dbReference>
<gene>
    <name evidence="7" type="ORF">A7A08_02205</name>
</gene>
<dbReference type="Gene3D" id="1.20.1080.10">
    <property type="entry name" value="Glycerol uptake facilitator protein"/>
    <property type="match status" value="1"/>
</dbReference>
<evidence type="ECO:0000313" key="8">
    <source>
        <dbReference type="Proteomes" id="UP000095087"/>
    </source>
</evidence>
<protein>
    <submittedName>
        <fullName evidence="7">Inner membrane protein YfdC</fullName>
    </submittedName>
</protein>
<comment type="subcellular location">
    <subcellularLocation>
        <location evidence="1">Membrane</location>
        <topology evidence="1">Multi-pass membrane protein</topology>
    </subcellularLocation>
</comment>
<keyword evidence="2 6" id="KW-0812">Transmembrane</keyword>
<evidence type="ECO:0000256" key="2">
    <source>
        <dbReference type="ARBA" id="ARBA00022692"/>
    </source>
</evidence>
<evidence type="ECO:0000256" key="1">
    <source>
        <dbReference type="ARBA" id="ARBA00004141"/>
    </source>
</evidence>
<keyword evidence="4 6" id="KW-0472">Membrane</keyword>
<dbReference type="InterPro" id="IPR023271">
    <property type="entry name" value="Aquaporin-like"/>
</dbReference>
<feature type="region of interest" description="Disordered" evidence="5">
    <location>
        <begin position="1"/>
        <end position="21"/>
    </location>
</feature>
<evidence type="ECO:0000256" key="3">
    <source>
        <dbReference type="ARBA" id="ARBA00022989"/>
    </source>
</evidence>
<sequence>MVKPVSNDEGPKQQEGLSREEARSVQKRRRLRAAVVYEIIRTEGEGELARSWTALWWSGLAAGISIGFSVLSQAMLAAFMGDRPGADIIADMGYSVGFLIVILSRQQLFTENTLTAVLPVISRRRLMWVGVLLRLWGIVLAANLVGCLFVALFLAYSGALTPDIVKAVVKISEHLMENSAGEMFVKGIVSGWLIAALVWMLPSAEGTEIFVIALITYLIALGGFTHVIAGSVEAFYMFLTGHESLLRIVFVFFIPTLLGNVAGGTILFAVLSYAQVREELDER</sequence>
<comment type="caution">
    <text evidence="7">The sequence shown here is derived from an EMBL/GenBank/DDBJ whole genome shotgun (WGS) entry which is preliminary data.</text>
</comment>
<dbReference type="AlphaFoldDB" id="A0A1E2RXT2"/>
<dbReference type="Pfam" id="PF01226">
    <property type="entry name" value="Form_Nir_trans"/>
    <property type="match status" value="1"/>
</dbReference>
<feature type="transmembrane region" description="Helical" evidence="6">
    <location>
        <begin position="209"/>
        <end position="228"/>
    </location>
</feature>
<feature type="transmembrane region" description="Helical" evidence="6">
    <location>
        <begin position="54"/>
        <end position="79"/>
    </location>
</feature>
<evidence type="ECO:0000256" key="6">
    <source>
        <dbReference type="SAM" id="Phobius"/>
    </source>
</evidence>
<dbReference type="OrthoDB" id="261587at2"/>
<proteinExistence type="predicted"/>
<dbReference type="GO" id="GO:0005886">
    <property type="term" value="C:plasma membrane"/>
    <property type="evidence" value="ECO:0007669"/>
    <property type="project" value="TreeGrafter"/>
</dbReference>